<keyword evidence="2" id="KW-1185">Reference proteome</keyword>
<gene>
    <name evidence="1" type="ORF">BN9_065770</name>
</gene>
<protein>
    <submittedName>
        <fullName evidence="1">Uncharacterized protein</fullName>
    </submittedName>
</protein>
<organism evidence="1 2">
    <name type="scientific">Albugo candida</name>
    <dbReference type="NCBI Taxonomy" id="65357"/>
    <lineage>
        <taxon>Eukaryota</taxon>
        <taxon>Sar</taxon>
        <taxon>Stramenopiles</taxon>
        <taxon>Oomycota</taxon>
        <taxon>Peronosporomycetes</taxon>
        <taxon>Albuginales</taxon>
        <taxon>Albuginaceae</taxon>
        <taxon>Albugo</taxon>
    </lineage>
</organism>
<sequence>MKGDYSNFLPIQNLKIQTKHRNTSGDIWIYRNVNGHSVQKSTLETILFLSITALDQKFTCNTRHGFSVVGHLLDVSALQDIKMTDDLVASYFYIGEPMGSDLLGKQWAYIPADTEMRMLISSTQNHPFRQIRLSTKHMREHQQHGMAFEDRTRSSIRSTTSFFLRFAVLTNKRECISHEL</sequence>
<dbReference type="EMBL" id="CAIX01000104">
    <property type="protein sequence ID" value="CCI45680.1"/>
    <property type="molecule type" value="Genomic_DNA"/>
</dbReference>
<accession>A0A024GGL1</accession>
<dbReference type="AlphaFoldDB" id="A0A024GGL1"/>
<dbReference type="InParanoid" id="A0A024GGL1"/>
<dbReference type="Proteomes" id="UP000053237">
    <property type="component" value="Unassembled WGS sequence"/>
</dbReference>
<reference evidence="1 2" key="1">
    <citation type="submission" date="2012-05" db="EMBL/GenBank/DDBJ databases">
        <title>Recombination and specialization in a pathogen metapopulation.</title>
        <authorList>
            <person name="Gardiner A."/>
            <person name="Kemen E."/>
            <person name="Schultz-Larsen T."/>
            <person name="MacLean D."/>
            <person name="Van Oosterhout C."/>
            <person name="Jones J.D.G."/>
        </authorList>
    </citation>
    <scope>NUCLEOTIDE SEQUENCE [LARGE SCALE GENOMIC DNA]</scope>
    <source>
        <strain evidence="1 2">Ac Nc2</strain>
    </source>
</reference>
<comment type="caution">
    <text evidence="1">The sequence shown here is derived from an EMBL/GenBank/DDBJ whole genome shotgun (WGS) entry which is preliminary data.</text>
</comment>
<evidence type="ECO:0000313" key="2">
    <source>
        <dbReference type="Proteomes" id="UP000053237"/>
    </source>
</evidence>
<name>A0A024GGL1_9STRA</name>
<evidence type="ECO:0000313" key="1">
    <source>
        <dbReference type="EMBL" id="CCI45680.1"/>
    </source>
</evidence>
<proteinExistence type="predicted"/>